<dbReference type="Proteomes" id="UP000682733">
    <property type="component" value="Unassembled WGS sequence"/>
</dbReference>
<evidence type="ECO:0000313" key="3">
    <source>
        <dbReference type="EMBL" id="CAF4350748.1"/>
    </source>
</evidence>
<evidence type="ECO:0000313" key="2">
    <source>
        <dbReference type="EMBL" id="CAF1559323.1"/>
    </source>
</evidence>
<name>A0A8S2V321_9BILA</name>
<dbReference type="EMBL" id="CAJOBA010064207">
    <property type="protein sequence ID" value="CAF4350748.1"/>
    <property type="molecule type" value="Genomic_DNA"/>
</dbReference>
<reference evidence="3" key="1">
    <citation type="submission" date="2021-02" db="EMBL/GenBank/DDBJ databases">
        <authorList>
            <person name="Nowell W R."/>
        </authorList>
    </citation>
    <scope>NUCLEOTIDE SEQUENCE</scope>
</reference>
<accession>A0A8S2V321</accession>
<dbReference type="EMBL" id="CAJNOK010041625">
    <property type="protein sequence ID" value="CAF1559323.1"/>
    <property type="molecule type" value="Genomic_DNA"/>
</dbReference>
<sequence length="117" mass="13054">QLATDNQNDDDDDNELGPTQYLGSTTKFSELTLEQKRYRTKNITETLQSAAANNNLSMNQLIGYLLYRVNYHSNRMPAAVGQTMEASGDFTATAKLSVDETIAIQAKMVTELEKPNF</sequence>
<feature type="region of interest" description="Disordered" evidence="1">
    <location>
        <begin position="1"/>
        <end position="24"/>
    </location>
</feature>
<gene>
    <name evidence="2" type="ORF">OVA965_LOCUS39715</name>
    <name evidence="3" type="ORF">TMI583_LOCUS41061</name>
</gene>
<feature type="non-terminal residue" evidence="3">
    <location>
        <position position="1"/>
    </location>
</feature>
<protein>
    <submittedName>
        <fullName evidence="3">Uncharacterized protein</fullName>
    </submittedName>
</protein>
<dbReference type="Proteomes" id="UP000677228">
    <property type="component" value="Unassembled WGS sequence"/>
</dbReference>
<evidence type="ECO:0000256" key="1">
    <source>
        <dbReference type="SAM" id="MobiDB-lite"/>
    </source>
</evidence>
<dbReference type="AlphaFoldDB" id="A0A8S2V321"/>
<comment type="caution">
    <text evidence="3">The sequence shown here is derived from an EMBL/GenBank/DDBJ whole genome shotgun (WGS) entry which is preliminary data.</text>
</comment>
<organism evidence="3 4">
    <name type="scientific">Didymodactylos carnosus</name>
    <dbReference type="NCBI Taxonomy" id="1234261"/>
    <lineage>
        <taxon>Eukaryota</taxon>
        <taxon>Metazoa</taxon>
        <taxon>Spiralia</taxon>
        <taxon>Gnathifera</taxon>
        <taxon>Rotifera</taxon>
        <taxon>Eurotatoria</taxon>
        <taxon>Bdelloidea</taxon>
        <taxon>Philodinida</taxon>
        <taxon>Philodinidae</taxon>
        <taxon>Didymodactylos</taxon>
    </lineage>
</organism>
<evidence type="ECO:0000313" key="4">
    <source>
        <dbReference type="Proteomes" id="UP000682733"/>
    </source>
</evidence>
<proteinExistence type="predicted"/>